<dbReference type="OMA" id="DYCPNNR"/>
<dbReference type="GO" id="GO:0008270">
    <property type="term" value="F:zinc ion binding"/>
    <property type="evidence" value="ECO:0007669"/>
    <property type="project" value="UniProtKB-KW"/>
</dbReference>
<dbReference type="InterPro" id="IPR012337">
    <property type="entry name" value="RNaseH-like_sf"/>
</dbReference>
<dbReference type="PROSITE" id="PS50994">
    <property type="entry name" value="INTEGRASE"/>
    <property type="match status" value="1"/>
</dbReference>
<gene>
    <name evidence="6" type="primary">LOC107760425</name>
</gene>
<dbReference type="SUPFAM" id="SSF53098">
    <property type="entry name" value="Ribonuclease H-like"/>
    <property type="match status" value="1"/>
</dbReference>
<feature type="domain" description="Integrase catalytic" evidence="5">
    <location>
        <begin position="692"/>
        <end position="787"/>
    </location>
</feature>
<evidence type="ECO:0000313" key="6">
    <source>
        <dbReference type="RefSeq" id="XP_016433957.1"/>
    </source>
</evidence>
<organism evidence="6">
    <name type="scientific">Nicotiana tabacum</name>
    <name type="common">Common tobacco</name>
    <dbReference type="NCBI Taxonomy" id="4097"/>
    <lineage>
        <taxon>Eukaryota</taxon>
        <taxon>Viridiplantae</taxon>
        <taxon>Streptophyta</taxon>
        <taxon>Embryophyta</taxon>
        <taxon>Tracheophyta</taxon>
        <taxon>Spermatophyta</taxon>
        <taxon>Magnoliopsida</taxon>
        <taxon>eudicotyledons</taxon>
        <taxon>Gunneridae</taxon>
        <taxon>Pentapetalae</taxon>
        <taxon>asterids</taxon>
        <taxon>lamiids</taxon>
        <taxon>Solanales</taxon>
        <taxon>Solanaceae</taxon>
        <taxon>Nicotianoideae</taxon>
        <taxon>Nicotianeae</taxon>
        <taxon>Nicotiana</taxon>
    </lineage>
</organism>
<keyword evidence="1" id="KW-0863">Zinc-finger</keyword>
<dbReference type="InterPro" id="IPR001878">
    <property type="entry name" value="Znf_CCHC"/>
</dbReference>
<dbReference type="OrthoDB" id="1282228at2759"/>
<dbReference type="GO" id="GO:0015074">
    <property type="term" value="P:DNA integration"/>
    <property type="evidence" value="ECO:0007669"/>
    <property type="project" value="InterPro"/>
</dbReference>
<evidence type="ECO:0008006" key="7">
    <source>
        <dbReference type="Google" id="ProtNLM"/>
    </source>
</evidence>
<keyword evidence="2" id="KW-0175">Coiled coil</keyword>
<accession>A0A1S3X234</accession>
<dbReference type="Gene3D" id="4.10.60.10">
    <property type="entry name" value="Zinc finger, CCHC-type"/>
    <property type="match status" value="1"/>
</dbReference>
<dbReference type="InterPro" id="IPR036397">
    <property type="entry name" value="RNaseH_sf"/>
</dbReference>
<dbReference type="RefSeq" id="XP_016433957.1">
    <property type="nucleotide sequence ID" value="XM_016578471.1"/>
</dbReference>
<dbReference type="GO" id="GO:0003676">
    <property type="term" value="F:nucleic acid binding"/>
    <property type="evidence" value="ECO:0007669"/>
    <property type="project" value="InterPro"/>
</dbReference>
<dbReference type="Pfam" id="PF13976">
    <property type="entry name" value="gag_pre-integrs"/>
    <property type="match status" value="1"/>
</dbReference>
<sequence length="905" mass="101393">MAEAFELWDVICDGPFVPTKTSGDPVVNIPKTRKDFNDANRKAIEKNFRAKKILVCGIDPDEYNKISACQSAKEIWEALQIAHEGTTQVKQSKIDMLTTEYELFRMKEDESIQDMHTHFTSIINELHSLGEIIPRNKLVRKILSVLPSSWESKVNAITEAKDLQKQTIDELISNLKTNGGIPKRDSSSKTKYYDLCHKCGKPGHFIKDCPLLKQDQFKHNTDKAAKRNPVPDKRFKRKNVADSVVKQALAAWGDSSSESEEDNDHGDSSMMAVEREAEQSRDGLVVVVVDLKETIESLKEEKDALTEKVANLELERDDLVVVVVDLKETIESLEKEKDVLIKRVASIEHERDDLLVVVVDLKDTIEELKGEGRHEILQKGKEVVDEIHLRLEDEIKSVKSSLCAELENNKQLQEELGRVKSDLEKSLKWTWSSDVITSMYTNNGGNKQGIVFQKEKLPTTLIASTLLYLKISSALNVVKLGTLRKPRAVKGSSQQWYMDSDCSKNMTGSTNDFLSLKALQGESVAFGNGKKGYILGVGRIGKSLSHSIENVYYVNGLKHSLLSVSQIYDKGNKVEFVSKICTVTNLVTGEVVLMAKRYKNIYIADFESLQSGDLSCLRVVDDDTELWHRRLGHASFSLLNKLVQKDLIRGLPKSSFKEYKVCDACAKGKHGRSSFKPKKEIQVKMEGNVACIRSDHGKEFDNAKFDEFCVENGTTHNFSTPRTPQQNSVVERKNMTLKDMARTMLIDSGIAKTFWAEAVNTACYLINMCMIRSLLNKTPDELLNGRMPKLTHLRTFGCKCFVLNNGKEALGKFDAKSDEGIFLGYSTQSKAYKADMMSHVKESSKDDATTSPSIGEEPGPTNTTIEAENIDVDAVQGTPLVEIRSNQEHQSDILGSSTNEVQVPN</sequence>
<dbReference type="KEGG" id="nta:107760425"/>
<dbReference type="Pfam" id="PF22936">
    <property type="entry name" value="Pol_BBD"/>
    <property type="match status" value="1"/>
</dbReference>
<dbReference type="SMART" id="SM00343">
    <property type="entry name" value="ZnF_C2HC"/>
    <property type="match status" value="1"/>
</dbReference>
<feature type="compositionally biased region" description="Polar residues" evidence="3">
    <location>
        <begin position="893"/>
        <end position="905"/>
    </location>
</feature>
<dbReference type="PANTHER" id="PTHR34676">
    <property type="entry name" value="DUF4219 DOMAIN-CONTAINING PROTEIN-RELATED"/>
    <property type="match status" value="1"/>
</dbReference>
<dbReference type="InterPro" id="IPR054722">
    <property type="entry name" value="PolX-like_BBD"/>
</dbReference>
<evidence type="ECO:0000259" key="5">
    <source>
        <dbReference type="PROSITE" id="PS50994"/>
    </source>
</evidence>
<protein>
    <recommendedName>
        <fullName evidence="7">Retrovirus-related Pol polyprotein from transposon TNT 1-94</fullName>
    </recommendedName>
</protein>
<dbReference type="Gene3D" id="3.30.420.10">
    <property type="entry name" value="Ribonuclease H-like superfamily/Ribonuclease H"/>
    <property type="match status" value="1"/>
</dbReference>
<evidence type="ECO:0000256" key="3">
    <source>
        <dbReference type="SAM" id="MobiDB-lite"/>
    </source>
</evidence>
<dbReference type="PROSITE" id="PS50158">
    <property type="entry name" value="ZF_CCHC"/>
    <property type="match status" value="1"/>
</dbReference>
<evidence type="ECO:0000256" key="2">
    <source>
        <dbReference type="SAM" id="Coils"/>
    </source>
</evidence>
<reference evidence="6" key="1">
    <citation type="submission" date="2025-08" db="UniProtKB">
        <authorList>
            <consortium name="RefSeq"/>
        </authorList>
    </citation>
    <scope>IDENTIFICATION</scope>
</reference>
<feature type="compositionally biased region" description="Basic and acidic residues" evidence="3">
    <location>
        <begin position="837"/>
        <end position="848"/>
    </location>
</feature>
<proteinExistence type="predicted"/>
<keyword evidence="1" id="KW-0479">Metal-binding</keyword>
<feature type="region of interest" description="Disordered" evidence="3">
    <location>
        <begin position="837"/>
        <end position="868"/>
    </location>
</feature>
<dbReference type="SUPFAM" id="SSF57756">
    <property type="entry name" value="Retrovirus zinc finger-like domains"/>
    <property type="match status" value="1"/>
</dbReference>
<dbReference type="InterPro" id="IPR036875">
    <property type="entry name" value="Znf_CCHC_sf"/>
</dbReference>
<name>A0A1S3X234_TOBAC</name>
<dbReference type="Pfam" id="PF14223">
    <property type="entry name" value="Retrotran_gag_2"/>
    <property type="match status" value="1"/>
</dbReference>
<feature type="coiled-coil region" evidence="2">
    <location>
        <begin position="288"/>
        <end position="371"/>
    </location>
</feature>
<dbReference type="PANTHER" id="PTHR34676:SF8">
    <property type="entry name" value="TRANSMEMBRANE PROTEIN"/>
    <property type="match status" value="1"/>
</dbReference>
<dbReference type="Pfam" id="PF25597">
    <property type="entry name" value="SH3_retrovirus"/>
    <property type="match status" value="1"/>
</dbReference>
<dbReference type="InterPro" id="IPR001584">
    <property type="entry name" value="Integrase_cat-core"/>
</dbReference>
<dbReference type="AlphaFoldDB" id="A0A1S3X234"/>
<feature type="domain" description="CCHC-type" evidence="4">
    <location>
        <begin position="196"/>
        <end position="210"/>
    </location>
</feature>
<evidence type="ECO:0000259" key="4">
    <source>
        <dbReference type="PROSITE" id="PS50158"/>
    </source>
</evidence>
<keyword evidence="1" id="KW-0862">Zinc</keyword>
<dbReference type="Pfam" id="PF00098">
    <property type="entry name" value="zf-CCHC"/>
    <property type="match status" value="1"/>
</dbReference>
<feature type="region of interest" description="Disordered" evidence="3">
    <location>
        <begin position="883"/>
        <end position="905"/>
    </location>
</feature>
<dbReference type="InterPro" id="IPR025724">
    <property type="entry name" value="GAG-pre-integrase_dom"/>
</dbReference>
<dbReference type="InterPro" id="IPR057670">
    <property type="entry name" value="SH3_retrovirus"/>
</dbReference>
<evidence type="ECO:0000256" key="1">
    <source>
        <dbReference type="PROSITE-ProRule" id="PRU00047"/>
    </source>
</evidence>
<dbReference type="PaxDb" id="4097-A0A1S3X234"/>
<feature type="region of interest" description="Disordered" evidence="3">
    <location>
        <begin position="251"/>
        <end position="277"/>
    </location>
</feature>